<evidence type="ECO:0000313" key="2">
    <source>
        <dbReference type="EMBL" id="RZT60954.1"/>
    </source>
</evidence>
<dbReference type="Proteomes" id="UP000291832">
    <property type="component" value="Unassembled WGS sequence"/>
</dbReference>
<keyword evidence="3" id="KW-1185">Reference proteome</keyword>
<name>A0A4Q7TK02_9MICO</name>
<evidence type="ECO:0008006" key="4">
    <source>
        <dbReference type="Google" id="ProtNLM"/>
    </source>
</evidence>
<feature type="compositionally biased region" description="Low complexity" evidence="1">
    <location>
        <begin position="69"/>
        <end position="84"/>
    </location>
</feature>
<gene>
    <name evidence="2" type="ORF">EV139_2700</name>
</gene>
<reference evidence="2 3" key="1">
    <citation type="journal article" date="2015" name="Stand. Genomic Sci.">
        <title>Genomic Encyclopedia of Bacterial and Archaeal Type Strains, Phase III: the genomes of soil and plant-associated and newly described type strains.</title>
        <authorList>
            <person name="Whitman W.B."/>
            <person name="Woyke T."/>
            <person name="Klenk H.P."/>
            <person name="Zhou Y."/>
            <person name="Lilburn T.G."/>
            <person name="Beck B.J."/>
            <person name="De Vos P."/>
            <person name="Vandamme P."/>
            <person name="Eisen J.A."/>
            <person name="Garrity G."/>
            <person name="Hugenholtz P."/>
            <person name="Kyrpides N.C."/>
        </authorList>
    </citation>
    <scope>NUCLEOTIDE SEQUENCE [LARGE SCALE GENOMIC DNA]</scope>
    <source>
        <strain evidence="2 3">RF6</strain>
    </source>
</reference>
<evidence type="ECO:0000256" key="1">
    <source>
        <dbReference type="SAM" id="MobiDB-lite"/>
    </source>
</evidence>
<dbReference type="AlphaFoldDB" id="A0A4Q7TK02"/>
<protein>
    <recommendedName>
        <fullName evidence="4">Fe-S oxidoreductase</fullName>
    </recommendedName>
</protein>
<evidence type="ECO:0000313" key="3">
    <source>
        <dbReference type="Proteomes" id="UP000291832"/>
    </source>
</evidence>
<feature type="region of interest" description="Disordered" evidence="1">
    <location>
        <begin position="69"/>
        <end position="102"/>
    </location>
</feature>
<sequence length="102" mass="10599">MQLGARWRVGETPHRGVPPELHAAIAEAEAAHPGAASWTLTWLEGRPRCALDDVLIVGLDAAGGVTVRRAGSASAAAPDASGTDRVGLADDDDDDDDDDWLS</sequence>
<organism evidence="2 3">
    <name type="scientific">Leucobacter luti</name>
    <dbReference type="NCBI Taxonomy" id="340320"/>
    <lineage>
        <taxon>Bacteria</taxon>
        <taxon>Bacillati</taxon>
        <taxon>Actinomycetota</taxon>
        <taxon>Actinomycetes</taxon>
        <taxon>Micrococcales</taxon>
        <taxon>Microbacteriaceae</taxon>
        <taxon>Leucobacter</taxon>
    </lineage>
</organism>
<accession>A0A4Q7TK02</accession>
<proteinExistence type="predicted"/>
<dbReference type="EMBL" id="SHKI01000007">
    <property type="protein sequence ID" value="RZT60954.1"/>
    <property type="molecule type" value="Genomic_DNA"/>
</dbReference>
<dbReference type="RefSeq" id="WP_237465446.1">
    <property type="nucleotide sequence ID" value="NZ_QYAG01000003.1"/>
</dbReference>
<feature type="compositionally biased region" description="Acidic residues" evidence="1">
    <location>
        <begin position="89"/>
        <end position="102"/>
    </location>
</feature>
<comment type="caution">
    <text evidence="2">The sequence shown here is derived from an EMBL/GenBank/DDBJ whole genome shotgun (WGS) entry which is preliminary data.</text>
</comment>